<accession>A0A1W1Y1I6</accession>
<name>A0A1W1Y1I6_9BURK</name>
<feature type="transmembrane region" description="Helical" evidence="1">
    <location>
        <begin position="32"/>
        <end position="53"/>
    </location>
</feature>
<keyword evidence="3" id="KW-1185">Reference proteome</keyword>
<protein>
    <submittedName>
        <fullName evidence="2">VanZ like family protein</fullName>
    </submittedName>
</protein>
<sequence>MITTFFIASGLGAVDELLQFLVPTRDPSFDDWLVDCFGSMIAVVLLGILVGLFSKGIDESNLNSDDD</sequence>
<dbReference type="Proteomes" id="UP000192708">
    <property type="component" value="Unassembled WGS sequence"/>
</dbReference>
<evidence type="ECO:0000256" key="1">
    <source>
        <dbReference type="SAM" id="Phobius"/>
    </source>
</evidence>
<dbReference type="NCBIfam" id="NF037970">
    <property type="entry name" value="vanZ_1"/>
    <property type="match status" value="1"/>
</dbReference>
<reference evidence="2 3" key="1">
    <citation type="submission" date="2017-04" db="EMBL/GenBank/DDBJ databases">
        <authorList>
            <person name="Afonso C.L."/>
            <person name="Miller P.J."/>
            <person name="Scott M.A."/>
            <person name="Spackman E."/>
            <person name="Goraichik I."/>
            <person name="Dimitrov K.M."/>
            <person name="Suarez D.L."/>
            <person name="Swayne D.E."/>
        </authorList>
    </citation>
    <scope>NUCLEOTIDE SEQUENCE [LARGE SCALE GENOMIC DNA]</scope>
    <source>
        <strain evidence="2 3">VK13</strain>
    </source>
</reference>
<proteinExistence type="predicted"/>
<organism evidence="2 3">
    <name type="scientific">Polynucleobacter kasalickyi</name>
    <dbReference type="NCBI Taxonomy" id="1938817"/>
    <lineage>
        <taxon>Bacteria</taxon>
        <taxon>Pseudomonadati</taxon>
        <taxon>Pseudomonadota</taxon>
        <taxon>Betaproteobacteria</taxon>
        <taxon>Burkholderiales</taxon>
        <taxon>Burkholderiaceae</taxon>
        <taxon>Polynucleobacter</taxon>
    </lineage>
</organism>
<keyword evidence="1" id="KW-1133">Transmembrane helix</keyword>
<keyword evidence="1" id="KW-0812">Transmembrane</keyword>
<gene>
    <name evidence="2" type="ORF">SAMN06296008_1013</name>
</gene>
<evidence type="ECO:0000313" key="2">
    <source>
        <dbReference type="EMBL" id="SMC30049.1"/>
    </source>
</evidence>
<dbReference type="AlphaFoldDB" id="A0A1W1Y1I6"/>
<keyword evidence="1" id="KW-0472">Membrane</keyword>
<evidence type="ECO:0000313" key="3">
    <source>
        <dbReference type="Proteomes" id="UP000192708"/>
    </source>
</evidence>
<dbReference type="EMBL" id="FWXJ01000001">
    <property type="protein sequence ID" value="SMC30049.1"/>
    <property type="molecule type" value="Genomic_DNA"/>
</dbReference>